<dbReference type="EMBL" id="CP019454">
    <property type="protein sequence ID" value="AUW93101.1"/>
    <property type="molecule type" value="Genomic_DNA"/>
</dbReference>
<dbReference type="PANTHER" id="PTHR43309">
    <property type="entry name" value="5-OXOPROLINASE SUBUNIT C"/>
    <property type="match status" value="1"/>
</dbReference>
<dbReference type="InterPro" id="IPR029000">
    <property type="entry name" value="Cyclophilin-like_dom_sf"/>
</dbReference>
<gene>
    <name evidence="5" type="ORF">BXT84_03320</name>
</gene>
<protein>
    <recommendedName>
        <fullName evidence="4">Carboxyltransferase domain-containing protein</fullName>
    </recommendedName>
</protein>
<keyword evidence="2" id="KW-0378">Hydrolase</keyword>
<evidence type="ECO:0000313" key="5">
    <source>
        <dbReference type="EMBL" id="AUW93101.1"/>
    </source>
</evidence>
<dbReference type="InterPro" id="IPR052708">
    <property type="entry name" value="PxpC"/>
</dbReference>
<organism evidence="5 6">
    <name type="scientific">Sulfobacillus thermotolerans</name>
    <dbReference type="NCBI Taxonomy" id="338644"/>
    <lineage>
        <taxon>Bacteria</taxon>
        <taxon>Bacillati</taxon>
        <taxon>Bacillota</taxon>
        <taxon>Clostridia</taxon>
        <taxon>Eubacteriales</taxon>
        <taxon>Clostridiales Family XVII. Incertae Sedis</taxon>
        <taxon>Sulfobacillus</taxon>
    </lineage>
</organism>
<proteinExistence type="predicted"/>
<sequence length="316" mass="34073">MIVVRKPGVQATIQDLGRYGYQALGFASGGAVDALAYRWANALVGNAPEAAAIEIVLQGGEWSFEESTWVAVTGAVCEVVVNDKERLPAWSAFWVQAGSTVRLGKFTGVYAYLAVRGGCAVPTVMGSRSTDLVAGIGGYAGRALQAGDKIPVGSTALDDWAYRRMLRRAPMLCQDILAPVRLLAGPHDEVMGENLWTKFFSQEFVVGADSNRMGIRLQGTFRPDPLAPMISEGMAPGAVQITPDGTALVLLPARGTLGGYPVVAMVATVDLGRLAQLKPGRKVRFERVSRETSRQLWEQAVLAIHDRNVREEDRED</sequence>
<dbReference type="PANTHER" id="PTHR43309:SF3">
    <property type="entry name" value="5-OXOPROLINASE SUBUNIT C"/>
    <property type="match status" value="1"/>
</dbReference>
<evidence type="ECO:0000259" key="4">
    <source>
        <dbReference type="SMART" id="SM00797"/>
    </source>
</evidence>
<accession>A0ABM6RP28</accession>
<dbReference type="Gene3D" id="2.40.100.10">
    <property type="entry name" value="Cyclophilin-like"/>
    <property type="match status" value="1"/>
</dbReference>
<dbReference type="Pfam" id="PF02626">
    <property type="entry name" value="CT_A_B"/>
    <property type="match status" value="1"/>
</dbReference>
<feature type="domain" description="Carboxyltransferase" evidence="4">
    <location>
        <begin position="23"/>
        <end position="302"/>
    </location>
</feature>
<dbReference type="NCBIfam" id="TIGR00724">
    <property type="entry name" value="urea_amlyse_rel"/>
    <property type="match status" value="1"/>
</dbReference>
<dbReference type="SUPFAM" id="SSF50891">
    <property type="entry name" value="Cyclophilin-like"/>
    <property type="match status" value="1"/>
</dbReference>
<name>A0ABM6RP28_9FIRM</name>
<evidence type="ECO:0000256" key="3">
    <source>
        <dbReference type="ARBA" id="ARBA00022840"/>
    </source>
</evidence>
<keyword evidence="1" id="KW-0547">Nucleotide-binding</keyword>
<dbReference type="InterPro" id="IPR003778">
    <property type="entry name" value="CT_A_B"/>
</dbReference>
<keyword evidence="6" id="KW-1185">Reference proteome</keyword>
<evidence type="ECO:0000313" key="6">
    <source>
        <dbReference type="Proteomes" id="UP000325292"/>
    </source>
</evidence>
<evidence type="ECO:0000256" key="2">
    <source>
        <dbReference type="ARBA" id="ARBA00022801"/>
    </source>
</evidence>
<reference evidence="5 6" key="1">
    <citation type="journal article" date="2019" name="Sci. Rep.">
        <title>Sulfobacillus thermotolerans: new insights into resistance and metabolic capacities of acidophilic chemolithotrophs.</title>
        <authorList>
            <person name="Panyushkina A.E."/>
            <person name="Babenko V.V."/>
            <person name="Nikitina A.S."/>
            <person name="Selezneva O.V."/>
            <person name="Tsaplina I.A."/>
            <person name="Letarova M.A."/>
            <person name="Kostryukova E.S."/>
            <person name="Letarov A.V."/>
        </authorList>
    </citation>
    <scope>NUCLEOTIDE SEQUENCE [LARGE SCALE GENOMIC DNA]</scope>
    <source>
        <strain evidence="5 6">Kr1</strain>
    </source>
</reference>
<dbReference type="Proteomes" id="UP000325292">
    <property type="component" value="Chromosome"/>
</dbReference>
<evidence type="ECO:0000256" key="1">
    <source>
        <dbReference type="ARBA" id="ARBA00022741"/>
    </source>
</evidence>
<keyword evidence="3" id="KW-0067">ATP-binding</keyword>
<dbReference type="SMART" id="SM00797">
    <property type="entry name" value="AHS2"/>
    <property type="match status" value="1"/>
</dbReference>